<dbReference type="Proteomes" id="UP000805193">
    <property type="component" value="Unassembled WGS sequence"/>
</dbReference>
<accession>A0AC60PJX3</accession>
<organism evidence="1 2">
    <name type="scientific">Ixodes persulcatus</name>
    <name type="common">Taiga tick</name>
    <dbReference type="NCBI Taxonomy" id="34615"/>
    <lineage>
        <taxon>Eukaryota</taxon>
        <taxon>Metazoa</taxon>
        <taxon>Ecdysozoa</taxon>
        <taxon>Arthropoda</taxon>
        <taxon>Chelicerata</taxon>
        <taxon>Arachnida</taxon>
        <taxon>Acari</taxon>
        <taxon>Parasitiformes</taxon>
        <taxon>Ixodida</taxon>
        <taxon>Ixodoidea</taxon>
        <taxon>Ixodidae</taxon>
        <taxon>Ixodinae</taxon>
        <taxon>Ixodes</taxon>
    </lineage>
</organism>
<name>A0AC60PJX3_IXOPE</name>
<reference evidence="1 2" key="1">
    <citation type="journal article" date="2020" name="Cell">
        <title>Large-Scale Comparative Analyses of Tick Genomes Elucidate Their Genetic Diversity and Vector Capacities.</title>
        <authorList>
            <consortium name="Tick Genome and Microbiome Consortium (TIGMIC)"/>
            <person name="Jia N."/>
            <person name="Wang J."/>
            <person name="Shi W."/>
            <person name="Du L."/>
            <person name="Sun Y."/>
            <person name="Zhan W."/>
            <person name="Jiang J.F."/>
            <person name="Wang Q."/>
            <person name="Zhang B."/>
            <person name="Ji P."/>
            <person name="Bell-Sakyi L."/>
            <person name="Cui X.M."/>
            <person name="Yuan T.T."/>
            <person name="Jiang B.G."/>
            <person name="Yang W.F."/>
            <person name="Lam T.T."/>
            <person name="Chang Q.C."/>
            <person name="Ding S.J."/>
            <person name="Wang X.J."/>
            <person name="Zhu J.G."/>
            <person name="Ruan X.D."/>
            <person name="Zhao L."/>
            <person name="Wei J.T."/>
            <person name="Ye R.Z."/>
            <person name="Que T.C."/>
            <person name="Du C.H."/>
            <person name="Zhou Y.H."/>
            <person name="Cheng J.X."/>
            <person name="Dai P.F."/>
            <person name="Guo W.B."/>
            <person name="Han X.H."/>
            <person name="Huang E.J."/>
            <person name="Li L.F."/>
            <person name="Wei W."/>
            <person name="Gao Y.C."/>
            <person name="Liu J.Z."/>
            <person name="Shao H.Z."/>
            <person name="Wang X."/>
            <person name="Wang C.C."/>
            <person name="Yang T.C."/>
            <person name="Huo Q.B."/>
            <person name="Li W."/>
            <person name="Chen H.Y."/>
            <person name="Chen S.E."/>
            <person name="Zhou L.G."/>
            <person name="Ni X.B."/>
            <person name="Tian J.H."/>
            <person name="Sheng Y."/>
            <person name="Liu T."/>
            <person name="Pan Y.S."/>
            <person name="Xia L.Y."/>
            <person name="Li J."/>
            <person name="Zhao F."/>
            <person name="Cao W.C."/>
        </authorList>
    </citation>
    <scope>NUCLEOTIDE SEQUENCE [LARGE SCALE GENOMIC DNA]</scope>
    <source>
        <strain evidence="1">Iper-2018</strain>
    </source>
</reference>
<proteinExistence type="predicted"/>
<keyword evidence="2" id="KW-1185">Reference proteome</keyword>
<evidence type="ECO:0000313" key="1">
    <source>
        <dbReference type="EMBL" id="KAG0420815.1"/>
    </source>
</evidence>
<gene>
    <name evidence="1" type="ORF">HPB47_003275</name>
</gene>
<sequence length="371" mass="42120">MSSSENEEAVAKREQYPAKYKLRVISYAEGNGNRSAGRKFQVSERNVRRWRLDKHRLQHCPATQRSFRGPKAGKLSFIETELAEYVIFNRRKGIKVNWSMIATKARVLATAYGVSHDKFRASRGWMNRFMARQGLSSRGPNPLPTRYPFFPSVRDKKRYSPSQVGIVCQMPLYFDEPAEFLDMDEACGYRNSDVVNVVLSCTADGQKLPLYIAFNRKSRDVSDVSLFRSDVQVGYVCRDKDVLHNWAQKVWLKQGDPLATQHSILIIDSKTAEFLDSKVHRVLGEGLWRIRKTATLSHIADWIALAWLSVQRSLVQQAFVDYDVGIGAVLEEDSAKSHSPGLCHDGGERSMLDGDPAKVAESNKENKERTT</sequence>
<protein>
    <submittedName>
        <fullName evidence="1">Uncharacterized protein</fullName>
    </submittedName>
</protein>
<comment type="caution">
    <text evidence="1">The sequence shown here is derived from an EMBL/GenBank/DDBJ whole genome shotgun (WGS) entry which is preliminary data.</text>
</comment>
<dbReference type="EMBL" id="JABSTQ010010471">
    <property type="protein sequence ID" value="KAG0420815.1"/>
    <property type="molecule type" value="Genomic_DNA"/>
</dbReference>
<evidence type="ECO:0000313" key="2">
    <source>
        <dbReference type="Proteomes" id="UP000805193"/>
    </source>
</evidence>